<comment type="similarity">
    <text evidence="1">Belongs to the PheA/TfdB FAD monooxygenase family.</text>
</comment>
<dbReference type="InterPro" id="IPR036249">
    <property type="entry name" value="Thioredoxin-like_sf"/>
</dbReference>
<evidence type="ECO:0000256" key="1">
    <source>
        <dbReference type="ARBA" id="ARBA00007801"/>
    </source>
</evidence>
<accession>A0AA43QLL9</accession>
<dbReference type="AlphaFoldDB" id="A0AA43QLL9"/>
<name>A0AA43QLL9_9LECA</name>
<feature type="domain" description="FAD-binding" evidence="6">
    <location>
        <begin position="4"/>
        <end position="358"/>
    </location>
</feature>
<keyword evidence="4" id="KW-0560">Oxidoreductase</keyword>
<organism evidence="8 9">
    <name type="scientific">Ramalina farinacea</name>
    <dbReference type="NCBI Taxonomy" id="258253"/>
    <lineage>
        <taxon>Eukaryota</taxon>
        <taxon>Fungi</taxon>
        <taxon>Dikarya</taxon>
        <taxon>Ascomycota</taxon>
        <taxon>Pezizomycotina</taxon>
        <taxon>Lecanoromycetes</taxon>
        <taxon>OSLEUM clade</taxon>
        <taxon>Lecanoromycetidae</taxon>
        <taxon>Lecanorales</taxon>
        <taxon>Lecanorineae</taxon>
        <taxon>Ramalinaceae</taxon>
        <taxon>Ramalina</taxon>
    </lineage>
</organism>
<evidence type="ECO:0008006" key="10">
    <source>
        <dbReference type="Google" id="ProtNLM"/>
    </source>
</evidence>
<dbReference type="InterPro" id="IPR012941">
    <property type="entry name" value="Phe_hydrox_C_dim_dom"/>
</dbReference>
<gene>
    <name evidence="8" type="ORF">OHK93_007396</name>
</gene>
<dbReference type="SUPFAM" id="SSF51905">
    <property type="entry name" value="FAD/NAD(P)-binding domain"/>
    <property type="match status" value="1"/>
</dbReference>
<feature type="domain" description="Phenol hydroxylase-like C-terminal dimerisation" evidence="7">
    <location>
        <begin position="417"/>
        <end position="568"/>
    </location>
</feature>
<evidence type="ECO:0000313" key="8">
    <source>
        <dbReference type="EMBL" id="MDI1488122.1"/>
    </source>
</evidence>
<keyword evidence="3" id="KW-0274">FAD</keyword>
<evidence type="ECO:0000313" key="9">
    <source>
        <dbReference type="Proteomes" id="UP001161017"/>
    </source>
</evidence>
<dbReference type="InterPro" id="IPR002938">
    <property type="entry name" value="FAD-bd"/>
</dbReference>
<dbReference type="Pfam" id="PF01494">
    <property type="entry name" value="FAD_binding_3"/>
    <property type="match status" value="1"/>
</dbReference>
<dbReference type="Gene3D" id="3.30.9.10">
    <property type="entry name" value="D-Amino Acid Oxidase, subunit A, domain 2"/>
    <property type="match status" value="1"/>
</dbReference>
<dbReference type="InterPro" id="IPR038220">
    <property type="entry name" value="PHOX_C_sf"/>
</dbReference>
<dbReference type="EMBL" id="JAPUFD010000007">
    <property type="protein sequence ID" value="MDI1488122.1"/>
    <property type="molecule type" value="Genomic_DNA"/>
</dbReference>
<sequence length="599" mass="65835">MDQVDVLICGGGPVGLLTAHCLARYGLSTYVIEQHERLKQTLYGRAAMIAPRSLEMLEQLGLADGLMQMGFVVRGQITYRDGQRVEDEQLGSVDASETFFDYLLLLRQKYTEDIIGAAYKKCSGRSIHYGTKLHGYRLIKDASDNEVEATISAGSEPDTRTIQCKYLVGADGGRSTVRSLAGIPFEGDISNRQFIRIDGIVETDMPDARETNIIIQSHSHGNVLWACLDQGVTRIGFSFPEHLYKTLGAKISKEDVIHEAKKALEPFTLSFSRIDWWTAYSVGQRLAADFRAHDSVFIAGDAAHTHSSAGAQGLNIGIHDAVNLSWKLAGHVKGWYADSVIQSYTKERRPAAAAVIEQDKLLSVLYAGELPEKYKNDRNADRNKILASLMKQGSRNITGIAIAYAAENPTLVEFSNKTVPAGGRAPDALVQRPGIRVPIRLLTLFGNVGKFTILTFSGDLPKTSRAVKSWREYVDKHDNPSLLRAEVFQHLTIMYVENRRASPEELLGVPPFGFTSYDVDGSAHDRYGVPQDEGGVFVLRPDGTIGTACKLDEGLKVSDYFRGFLKEQVQAANGTDRDKSASGTSTPTQVVAEIELDKA</sequence>
<reference evidence="8" key="1">
    <citation type="journal article" date="2023" name="Genome Biol. Evol.">
        <title>First Whole Genome Sequence and Flow Cytometry Genome Size Data for the Lichen-Forming Fungus Ramalina farinacea (Ascomycota).</title>
        <authorList>
            <person name="Llewellyn T."/>
            <person name="Mian S."/>
            <person name="Hill R."/>
            <person name="Leitch I.J."/>
            <person name="Gaya E."/>
        </authorList>
    </citation>
    <scope>NUCLEOTIDE SEQUENCE</scope>
    <source>
        <strain evidence="8">LIQ254RAFAR</strain>
    </source>
</reference>
<keyword evidence="2" id="KW-0285">Flavoprotein</keyword>
<protein>
    <recommendedName>
        <fullName evidence="10">FAD-binding domain-containing protein</fullName>
    </recommendedName>
</protein>
<evidence type="ECO:0000256" key="4">
    <source>
        <dbReference type="ARBA" id="ARBA00023002"/>
    </source>
</evidence>
<dbReference type="PANTHER" id="PTHR43004:SF5">
    <property type="entry name" value="FAD-BINDING DOMAIN-CONTAINING PROTEIN"/>
    <property type="match status" value="1"/>
</dbReference>
<evidence type="ECO:0000256" key="2">
    <source>
        <dbReference type="ARBA" id="ARBA00022630"/>
    </source>
</evidence>
<dbReference type="Pfam" id="PF07976">
    <property type="entry name" value="Phe_hydrox_dim"/>
    <property type="match status" value="1"/>
</dbReference>
<dbReference type="PANTHER" id="PTHR43004">
    <property type="entry name" value="TRK SYSTEM POTASSIUM UPTAKE PROTEIN"/>
    <property type="match status" value="1"/>
</dbReference>
<proteinExistence type="inferred from homology"/>
<dbReference type="SUPFAM" id="SSF54373">
    <property type="entry name" value="FAD-linked reductases, C-terminal domain"/>
    <property type="match status" value="1"/>
</dbReference>
<dbReference type="InterPro" id="IPR036188">
    <property type="entry name" value="FAD/NAD-bd_sf"/>
</dbReference>
<dbReference type="PRINTS" id="PR00420">
    <property type="entry name" value="RNGMNOXGNASE"/>
</dbReference>
<dbReference type="GO" id="GO:0071949">
    <property type="term" value="F:FAD binding"/>
    <property type="evidence" value="ECO:0007669"/>
    <property type="project" value="InterPro"/>
</dbReference>
<evidence type="ECO:0000256" key="5">
    <source>
        <dbReference type="SAM" id="MobiDB-lite"/>
    </source>
</evidence>
<dbReference type="Gene3D" id="3.40.30.20">
    <property type="match status" value="1"/>
</dbReference>
<dbReference type="Proteomes" id="UP001161017">
    <property type="component" value="Unassembled WGS sequence"/>
</dbReference>
<evidence type="ECO:0000256" key="3">
    <source>
        <dbReference type="ARBA" id="ARBA00022827"/>
    </source>
</evidence>
<dbReference type="Gene3D" id="3.50.50.60">
    <property type="entry name" value="FAD/NAD(P)-binding domain"/>
    <property type="match status" value="1"/>
</dbReference>
<keyword evidence="9" id="KW-1185">Reference proteome</keyword>
<evidence type="ECO:0000259" key="6">
    <source>
        <dbReference type="Pfam" id="PF01494"/>
    </source>
</evidence>
<dbReference type="SUPFAM" id="SSF52833">
    <property type="entry name" value="Thioredoxin-like"/>
    <property type="match status" value="1"/>
</dbReference>
<feature type="region of interest" description="Disordered" evidence="5">
    <location>
        <begin position="572"/>
        <end position="599"/>
    </location>
</feature>
<dbReference type="InterPro" id="IPR050641">
    <property type="entry name" value="RIFMO-like"/>
</dbReference>
<comment type="caution">
    <text evidence="8">The sequence shown here is derived from an EMBL/GenBank/DDBJ whole genome shotgun (WGS) entry which is preliminary data.</text>
</comment>
<evidence type="ECO:0000259" key="7">
    <source>
        <dbReference type="Pfam" id="PF07976"/>
    </source>
</evidence>
<dbReference type="GO" id="GO:0016709">
    <property type="term" value="F:oxidoreductase activity, acting on paired donors, with incorporation or reduction of molecular oxygen, NAD(P)H as one donor, and incorporation of one atom of oxygen"/>
    <property type="evidence" value="ECO:0007669"/>
    <property type="project" value="UniProtKB-ARBA"/>
</dbReference>